<accession>A0A383V7Z4</accession>
<keyword evidence="4" id="KW-1185">Reference proteome</keyword>
<feature type="compositionally biased region" description="Acidic residues" evidence="1">
    <location>
        <begin position="51"/>
        <end position="66"/>
    </location>
</feature>
<dbReference type="GO" id="GO:0003676">
    <property type="term" value="F:nucleic acid binding"/>
    <property type="evidence" value="ECO:0007669"/>
    <property type="project" value="InterPro"/>
</dbReference>
<dbReference type="EMBL" id="FNXT01000167">
    <property type="protein sequence ID" value="SZX61705.1"/>
    <property type="molecule type" value="Genomic_DNA"/>
</dbReference>
<name>A0A383V7Z4_TETOB</name>
<proteinExistence type="predicted"/>
<evidence type="ECO:0000313" key="4">
    <source>
        <dbReference type="Proteomes" id="UP000256970"/>
    </source>
</evidence>
<dbReference type="Proteomes" id="UP000256970">
    <property type="component" value="Unassembled WGS sequence"/>
</dbReference>
<dbReference type="PROSITE" id="PS50126">
    <property type="entry name" value="S1"/>
    <property type="match status" value="1"/>
</dbReference>
<evidence type="ECO:0000256" key="1">
    <source>
        <dbReference type="SAM" id="MobiDB-lite"/>
    </source>
</evidence>
<evidence type="ECO:0000259" key="2">
    <source>
        <dbReference type="PROSITE" id="PS50126"/>
    </source>
</evidence>
<evidence type="ECO:0000313" key="3">
    <source>
        <dbReference type="EMBL" id="SZX61705.1"/>
    </source>
</evidence>
<feature type="compositionally biased region" description="Polar residues" evidence="1">
    <location>
        <begin position="31"/>
        <end position="43"/>
    </location>
</feature>
<sequence length="123" mass="13526">MYSRWKVSAEASEVAGHHEFLLGPLRTVEQQDSVSADSSSTEVVDTRVNENDDLEKDPEDEREEEVVGAVGDVSEGAKRGGLVVQYEQLRGFIPASHLGRPLNRDNMADYVGQKLPALSLEVD</sequence>
<gene>
    <name evidence="3" type="ORF">BQ4739_LOCUS2203</name>
</gene>
<dbReference type="InterPro" id="IPR003029">
    <property type="entry name" value="S1_domain"/>
</dbReference>
<organism evidence="3 4">
    <name type="scientific">Tetradesmus obliquus</name>
    <name type="common">Green alga</name>
    <name type="synonym">Acutodesmus obliquus</name>
    <dbReference type="NCBI Taxonomy" id="3088"/>
    <lineage>
        <taxon>Eukaryota</taxon>
        <taxon>Viridiplantae</taxon>
        <taxon>Chlorophyta</taxon>
        <taxon>core chlorophytes</taxon>
        <taxon>Chlorophyceae</taxon>
        <taxon>CS clade</taxon>
        <taxon>Sphaeropleales</taxon>
        <taxon>Scenedesmaceae</taxon>
        <taxon>Tetradesmus</taxon>
    </lineage>
</organism>
<feature type="region of interest" description="Disordered" evidence="1">
    <location>
        <begin position="31"/>
        <end position="72"/>
    </location>
</feature>
<dbReference type="AlphaFoldDB" id="A0A383V7Z4"/>
<protein>
    <recommendedName>
        <fullName evidence="2">S1 motif domain-containing protein</fullName>
    </recommendedName>
</protein>
<feature type="domain" description="S1 motif" evidence="2">
    <location>
        <begin position="63"/>
        <end position="123"/>
    </location>
</feature>
<reference evidence="3 4" key="1">
    <citation type="submission" date="2016-10" db="EMBL/GenBank/DDBJ databases">
        <authorList>
            <person name="Cai Z."/>
        </authorList>
    </citation>
    <scope>NUCLEOTIDE SEQUENCE [LARGE SCALE GENOMIC DNA]</scope>
</reference>